<keyword evidence="3" id="KW-1185">Reference proteome</keyword>
<keyword evidence="2" id="KW-0413">Isomerase</keyword>
<organism evidence="2 3">
    <name type="scientific">Hephaestia caeni</name>
    <dbReference type="NCBI Taxonomy" id="645617"/>
    <lineage>
        <taxon>Bacteria</taxon>
        <taxon>Pseudomonadati</taxon>
        <taxon>Pseudomonadota</taxon>
        <taxon>Alphaproteobacteria</taxon>
        <taxon>Sphingomonadales</taxon>
        <taxon>Sphingomonadaceae</taxon>
        <taxon>Hephaestia</taxon>
    </lineage>
</organism>
<evidence type="ECO:0000313" key="3">
    <source>
        <dbReference type="Proteomes" id="UP000266568"/>
    </source>
</evidence>
<comment type="caution">
    <text evidence="2">The sequence shown here is derived from an EMBL/GenBank/DDBJ whole genome shotgun (WGS) entry which is preliminary data.</text>
</comment>
<dbReference type="EMBL" id="QXDC01000002">
    <property type="protein sequence ID" value="RIA45488.1"/>
    <property type="molecule type" value="Genomic_DNA"/>
</dbReference>
<dbReference type="AlphaFoldDB" id="A0A397P9A3"/>
<dbReference type="InterPro" id="IPR027843">
    <property type="entry name" value="DUF4440"/>
</dbReference>
<gene>
    <name evidence="2" type="ORF">DFR49_0007</name>
</gene>
<dbReference type="Proteomes" id="UP000266568">
    <property type="component" value="Unassembled WGS sequence"/>
</dbReference>
<accession>A0A397P9A3</accession>
<dbReference type="RefSeq" id="WP_119034029.1">
    <property type="nucleotide sequence ID" value="NZ_QXDC01000002.1"/>
</dbReference>
<dbReference type="Gene3D" id="3.10.450.50">
    <property type="match status" value="1"/>
</dbReference>
<dbReference type="OrthoDB" id="8912653at2"/>
<sequence>MTAGDARAAVLAADRAWLDALLAGDAFAAERLMSPDCSYVHNSGRTEGRAAYLTRIRAGQVRYLMLERHDVDVRIYGSAAVMTGYVLGKSMTLPDQRMHERDAHFLAIWVHSDCGWTLVAYASTRRAK</sequence>
<evidence type="ECO:0000259" key="1">
    <source>
        <dbReference type="Pfam" id="PF14534"/>
    </source>
</evidence>
<dbReference type="GO" id="GO:0016853">
    <property type="term" value="F:isomerase activity"/>
    <property type="evidence" value="ECO:0007669"/>
    <property type="project" value="UniProtKB-KW"/>
</dbReference>
<name>A0A397P9A3_9SPHN</name>
<dbReference type="SUPFAM" id="SSF54427">
    <property type="entry name" value="NTF2-like"/>
    <property type="match status" value="1"/>
</dbReference>
<dbReference type="InterPro" id="IPR032710">
    <property type="entry name" value="NTF2-like_dom_sf"/>
</dbReference>
<feature type="domain" description="DUF4440" evidence="1">
    <location>
        <begin position="10"/>
        <end position="117"/>
    </location>
</feature>
<reference evidence="2 3" key="1">
    <citation type="submission" date="2018-08" db="EMBL/GenBank/DDBJ databases">
        <title>Genomic Encyclopedia of Type Strains, Phase IV (KMG-IV): sequencing the most valuable type-strain genomes for metagenomic binning, comparative biology and taxonomic classification.</title>
        <authorList>
            <person name="Goeker M."/>
        </authorList>
    </citation>
    <scope>NUCLEOTIDE SEQUENCE [LARGE SCALE GENOMIC DNA]</scope>
    <source>
        <strain evidence="2 3">DSM 25527</strain>
    </source>
</reference>
<dbReference type="Pfam" id="PF14534">
    <property type="entry name" value="DUF4440"/>
    <property type="match status" value="1"/>
</dbReference>
<evidence type="ECO:0000313" key="2">
    <source>
        <dbReference type="EMBL" id="RIA45488.1"/>
    </source>
</evidence>
<proteinExistence type="predicted"/>
<protein>
    <submittedName>
        <fullName evidence="2">Ketosteroid isomerase-like protein</fullName>
    </submittedName>
</protein>